<dbReference type="InterPro" id="IPR040442">
    <property type="entry name" value="Pyrv_kinase-like_dom_sf"/>
</dbReference>
<dbReference type="InterPro" id="IPR015813">
    <property type="entry name" value="Pyrv/PenolPyrv_kinase-like_dom"/>
</dbReference>
<keyword evidence="6" id="KW-1185">Reference proteome</keyword>
<reference evidence="5 6" key="1">
    <citation type="submission" date="2021-03" db="EMBL/GenBank/DDBJ databases">
        <title>Genomic Encyclopedia of Type Strains, Phase IV (KMG-IV): sequencing the most valuable type-strain genomes for metagenomic binning, comparative biology and taxonomic classification.</title>
        <authorList>
            <person name="Goeker M."/>
        </authorList>
    </citation>
    <scope>NUCLEOTIDE SEQUENCE [LARGE SCALE GENOMIC DNA]</scope>
    <source>
        <strain evidence="5 6">DSM 26048</strain>
    </source>
</reference>
<evidence type="ECO:0000313" key="6">
    <source>
        <dbReference type="Proteomes" id="UP001519287"/>
    </source>
</evidence>
<dbReference type="SUPFAM" id="SSF51621">
    <property type="entry name" value="Phosphoenolpyruvate/pyruvate domain"/>
    <property type="match status" value="1"/>
</dbReference>
<comment type="similarity">
    <text evidence="1">Belongs to the HpcH/HpaI aldolase family.</text>
</comment>
<dbReference type="EMBL" id="JAGGLB010000033">
    <property type="protein sequence ID" value="MBP1995392.1"/>
    <property type="molecule type" value="Genomic_DNA"/>
</dbReference>
<proteinExistence type="inferred from homology"/>
<name>A0ABS4J6B5_9BACL</name>
<dbReference type="InterPro" id="IPR005000">
    <property type="entry name" value="Aldolase/citrate-lyase_domain"/>
</dbReference>
<dbReference type="GO" id="GO:0016829">
    <property type="term" value="F:lyase activity"/>
    <property type="evidence" value="ECO:0007669"/>
    <property type="project" value="UniProtKB-KW"/>
</dbReference>
<dbReference type="PANTHER" id="PTHR30502">
    <property type="entry name" value="2-KETO-3-DEOXY-L-RHAMNONATE ALDOLASE"/>
    <property type="match status" value="1"/>
</dbReference>
<dbReference type="InterPro" id="IPR050251">
    <property type="entry name" value="HpcH-HpaI_aldolase"/>
</dbReference>
<evidence type="ECO:0000259" key="4">
    <source>
        <dbReference type="Pfam" id="PF03328"/>
    </source>
</evidence>
<evidence type="ECO:0000256" key="1">
    <source>
        <dbReference type="ARBA" id="ARBA00005568"/>
    </source>
</evidence>
<comment type="caution">
    <text evidence="5">The sequence shown here is derived from an EMBL/GenBank/DDBJ whole genome shotgun (WGS) entry which is preliminary data.</text>
</comment>
<evidence type="ECO:0000256" key="2">
    <source>
        <dbReference type="ARBA" id="ARBA00022723"/>
    </source>
</evidence>
<dbReference type="PANTHER" id="PTHR30502:SF0">
    <property type="entry name" value="PHOSPHOENOLPYRUVATE CARBOXYLASE FAMILY PROTEIN"/>
    <property type="match status" value="1"/>
</dbReference>
<accession>A0ABS4J6B5</accession>
<keyword evidence="2" id="KW-0479">Metal-binding</keyword>
<evidence type="ECO:0000313" key="5">
    <source>
        <dbReference type="EMBL" id="MBP1995392.1"/>
    </source>
</evidence>
<dbReference type="Proteomes" id="UP001519287">
    <property type="component" value="Unassembled WGS sequence"/>
</dbReference>
<sequence>MNKGRRVELSFKQSLNNGQCLHGTFVKTPSPEIIEILGLAGFDFIIIDMEHTTLSFQDVERMVRVADLHGLHAIVRIHGNLGSHILHALDLGATGVQVPQIDTAEEVASLVNHTKYPPLGIRGATSAHRAANYGFSDIKEYLDTANAYSTVVAHIETRRAFENIEEICQIDGLDVVFIGPLDLSISLGTDMNMVNGQLSEYVMQIIHTCKEYGKYIGTVVNSEAEYKFAMQHNIPYIVWGSDLSLFKSAVVKAMDVMKQIQSG</sequence>
<gene>
    <name evidence="5" type="ORF">J2Z66_007034</name>
</gene>
<evidence type="ECO:0000256" key="3">
    <source>
        <dbReference type="ARBA" id="ARBA00023239"/>
    </source>
</evidence>
<dbReference type="RefSeq" id="WP_209977193.1">
    <property type="nucleotide sequence ID" value="NZ_JAGGLB010000033.1"/>
</dbReference>
<dbReference type="EC" id="4.1.2.52" evidence="5"/>
<protein>
    <submittedName>
        <fullName evidence="5">4-hydroxy-2-oxoheptanedioate aldolase</fullName>
        <ecNumber evidence="5">4.1.2.52</ecNumber>
    </submittedName>
</protein>
<keyword evidence="3 5" id="KW-0456">Lyase</keyword>
<organism evidence="5 6">
    <name type="scientific">Paenibacillus eucommiae</name>
    <dbReference type="NCBI Taxonomy" id="1355755"/>
    <lineage>
        <taxon>Bacteria</taxon>
        <taxon>Bacillati</taxon>
        <taxon>Bacillota</taxon>
        <taxon>Bacilli</taxon>
        <taxon>Bacillales</taxon>
        <taxon>Paenibacillaceae</taxon>
        <taxon>Paenibacillus</taxon>
    </lineage>
</organism>
<dbReference type="Pfam" id="PF03328">
    <property type="entry name" value="HpcH_HpaI"/>
    <property type="match status" value="1"/>
</dbReference>
<dbReference type="Gene3D" id="3.20.20.60">
    <property type="entry name" value="Phosphoenolpyruvate-binding domains"/>
    <property type="match status" value="1"/>
</dbReference>
<feature type="domain" description="HpcH/HpaI aldolase/citrate lyase" evidence="4">
    <location>
        <begin position="23"/>
        <end position="247"/>
    </location>
</feature>